<dbReference type="InterPro" id="IPR011936">
    <property type="entry name" value="Myxo_disulph_rpt"/>
</dbReference>
<protein>
    <recommendedName>
        <fullName evidence="6">Insulin-like growth factor binding protein, N-terminal</fullName>
    </recommendedName>
</protein>
<reference evidence="4 5" key="1">
    <citation type="journal article" date="2006" name="Nature">
        <title>Global trends of whole-genome duplications revealed by the ciliate Paramecium tetraurelia.</title>
        <authorList>
            <consortium name="Genoscope"/>
            <person name="Aury J.-M."/>
            <person name="Jaillon O."/>
            <person name="Duret L."/>
            <person name="Noel B."/>
            <person name="Jubin C."/>
            <person name="Porcel B.M."/>
            <person name="Segurens B."/>
            <person name="Daubin V."/>
            <person name="Anthouard V."/>
            <person name="Aiach N."/>
            <person name="Arnaiz O."/>
            <person name="Billaut A."/>
            <person name="Beisson J."/>
            <person name="Blanc I."/>
            <person name="Bouhouche K."/>
            <person name="Camara F."/>
            <person name="Duharcourt S."/>
            <person name="Guigo R."/>
            <person name="Gogendeau D."/>
            <person name="Katinka M."/>
            <person name="Keller A.-M."/>
            <person name="Kissmehl R."/>
            <person name="Klotz C."/>
            <person name="Koll F."/>
            <person name="Le Moue A."/>
            <person name="Lepere C."/>
            <person name="Malinsky S."/>
            <person name="Nowacki M."/>
            <person name="Nowak J.K."/>
            <person name="Plattner H."/>
            <person name="Poulain J."/>
            <person name="Ruiz F."/>
            <person name="Serrano V."/>
            <person name="Zagulski M."/>
            <person name="Dessen P."/>
            <person name="Betermier M."/>
            <person name="Weissenbach J."/>
            <person name="Scarpelli C."/>
            <person name="Schachter V."/>
            <person name="Sperling L."/>
            <person name="Meyer E."/>
            <person name="Cohen J."/>
            <person name="Wincker P."/>
        </authorList>
    </citation>
    <scope>NUCLEOTIDE SEQUENCE [LARGE SCALE GENOMIC DNA]</scope>
    <source>
        <strain evidence="4 5">Stock d4-2</strain>
    </source>
</reference>
<dbReference type="KEGG" id="ptm:GSPATT00034366001"/>
<dbReference type="EMBL" id="CT868034">
    <property type="protein sequence ID" value="CAK64889.1"/>
    <property type="molecule type" value="Genomic_DNA"/>
</dbReference>
<keyword evidence="5" id="KW-1185">Reference proteome</keyword>
<dbReference type="InParanoid" id="A0C272"/>
<dbReference type="PANTHER" id="PTHR39767">
    <property type="entry name" value="CALCIUM/CALMODULIN-BINDING MEMBRANE PROTEIN PCM4-RELATED"/>
    <property type="match status" value="1"/>
</dbReference>
<dbReference type="InterPro" id="IPR009030">
    <property type="entry name" value="Growth_fac_rcpt_cys_sf"/>
</dbReference>
<evidence type="ECO:0000256" key="2">
    <source>
        <dbReference type="ARBA" id="ARBA00022737"/>
    </source>
</evidence>
<dbReference type="PANTHER" id="PTHR39767:SF2">
    <property type="entry name" value="CHROMOSOME UNDETERMINED SCAFFOLD_1, WHOLE GENOME SHOTGUN SEQUENCE"/>
    <property type="match status" value="1"/>
</dbReference>
<name>A0C272_PARTE</name>
<dbReference type="Proteomes" id="UP000000600">
    <property type="component" value="Unassembled WGS sequence"/>
</dbReference>
<keyword evidence="2" id="KW-0677">Repeat</keyword>
<evidence type="ECO:0000256" key="3">
    <source>
        <dbReference type="ARBA" id="ARBA00023157"/>
    </source>
</evidence>
<dbReference type="eggNOG" id="ENOG502S6T0">
    <property type="taxonomic scope" value="Eukaryota"/>
</dbReference>
<gene>
    <name evidence="4" type="ORF">GSPATT00034366001</name>
</gene>
<dbReference type="HOGENOM" id="CLU_008168_0_0_1"/>
<dbReference type="NCBIfam" id="TIGR02232">
    <property type="entry name" value="myxo_disulf_rpt"/>
    <property type="match status" value="4"/>
</dbReference>
<sequence length="989" mass="114462">MFATQLNLYKRRNALNAILLITMIVNVTNRKIVYSKLSGYFPLSNNGKDSQQFQDWSLDSTLTCLYTVTTCGTQNIVFIDNYSNLDNSLLGNIFNLDPHYQVIISFKFWRIDTWNDKLFEVFADQQIKYSRSFSDSDTLTSICQDATKSDEYIDISITIPHYNPTLWIILKGQGFRWGISDFNLLIDECAPGCVSCDWSECYDFKLAAIISSWLTSDTNIVKKECLKYAFEWTYVTFMETTLNLDTHIKITSYIRFILGNVINPTLTIKIDDQLVTASQQVQQKIIWSKPLCSHIQILELVISNYVHTNPTIKIRADIIKPKYDALEEQPYFGVPEYSVFIIVTEKIKQIQSEVLGLPFEGCQLDIPNFVEGCAFCVRSICLHCQEGWHFTELDQKCQPTCGDSKLVQNEECDDGNLIPYDGCYQCQYSCPSFCKNCIKGKCIECKQSYQLINGYCLFICHQTDRYSVQQTGCFNQIDNFLVNGYYQHTLFHQDNLKFFVYQFLDCNPSHYGIFGYNYNQCRVNNILLCKNQFWDICYECKEGFQLSKNMKQCVPVCNDGYKVDFELCDDGNLIQFDGCYKCQQSCQLECSFCVNQLCMRCIEGWDLIENYCLPNCGDGITVQIEQCDDGNQEADDGCYECQAQCSNCKICNYNNNCQVCDEHFDSVDMICLPICGDNYIEPGLEECDDGNQSQYDGCYNCQLECDARCRRCQYGLCQDICKLDELEIDGKCIKAIPEEKDIINLDECPKGCQQCLYGECMYCLSNYLLYKGVCLQIECGNGILEHLEECDDGNFINNDGCSNECQIENSWNCFSKNTQVNQCFSIAQASLDYFNQTKYYQYTDIDQFPTKDSFKILGLQPDDYNIKCNPKVLISQNEFRNIQYEFQIYFNYQIDSKPVFNIQLNETILDENNMIVPPTNISIELKVPKILTRSQLTASRTLKTFMLQWPYKVAFREVFRYNFIIRHAIIIIVFKILKFLISLKCLCLF</sequence>
<dbReference type="AlphaFoldDB" id="A0C272"/>
<keyword evidence="1" id="KW-0732">Signal</keyword>
<dbReference type="OrthoDB" id="409374at2759"/>
<proteinExistence type="predicted"/>
<organism evidence="4 5">
    <name type="scientific">Paramecium tetraurelia</name>
    <dbReference type="NCBI Taxonomy" id="5888"/>
    <lineage>
        <taxon>Eukaryota</taxon>
        <taxon>Sar</taxon>
        <taxon>Alveolata</taxon>
        <taxon>Ciliophora</taxon>
        <taxon>Intramacronucleata</taxon>
        <taxon>Oligohymenophorea</taxon>
        <taxon>Peniculida</taxon>
        <taxon>Parameciidae</taxon>
        <taxon>Paramecium</taxon>
    </lineage>
</organism>
<dbReference type="RefSeq" id="XP_001432286.1">
    <property type="nucleotide sequence ID" value="XM_001432249.1"/>
</dbReference>
<evidence type="ECO:0000256" key="1">
    <source>
        <dbReference type="ARBA" id="ARBA00022729"/>
    </source>
</evidence>
<evidence type="ECO:0000313" key="4">
    <source>
        <dbReference type="EMBL" id="CAK64889.1"/>
    </source>
</evidence>
<dbReference type="Pfam" id="PF13948">
    <property type="entry name" value="DUF4215"/>
    <property type="match status" value="5"/>
</dbReference>
<dbReference type="SUPFAM" id="SSF57184">
    <property type="entry name" value="Growth factor receptor domain"/>
    <property type="match status" value="3"/>
</dbReference>
<evidence type="ECO:0008006" key="6">
    <source>
        <dbReference type="Google" id="ProtNLM"/>
    </source>
</evidence>
<keyword evidence="3" id="KW-1015">Disulfide bond</keyword>
<evidence type="ECO:0000313" key="5">
    <source>
        <dbReference type="Proteomes" id="UP000000600"/>
    </source>
</evidence>
<accession>A0C272</accession>
<dbReference type="OMA" id="DECAPGC"/>
<dbReference type="GeneID" id="5018071"/>